<keyword evidence="2" id="KW-1185">Reference proteome</keyword>
<evidence type="ECO:0000313" key="1">
    <source>
        <dbReference type="EMBL" id="KAH7926699.1"/>
    </source>
</evidence>
<organism evidence="1 2">
    <name type="scientific">Leucogyrophana mollusca</name>
    <dbReference type="NCBI Taxonomy" id="85980"/>
    <lineage>
        <taxon>Eukaryota</taxon>
        <taxon>Fungi</taxon>
        <taxon>Dikarya</taxon>
        <taxon>Basidiomycota</taxon>
        <taxon>Agaricomycotina</taxon>
        <taxon>Agaricomycetes</taxon>
        <taxon>Agaricomycetidae</taxon>
        <taxon>Boletales</taxon>
        <taxon>Boletales incertae sedis</taxon>
        <taxon>Leucogyrophana</taxon>
    </lineage>
</organism>
<protein>
    <submittedName>
        <fullName evidence="1">Uncharacterized protein</fullName>
    </submittedName>
</protein>
<dbReference type="EMBL" id="MU266378">
    <property type="protein sequence ID" value="KAH7926699.1"/>
    <property type="molecule type" value="Genomic_DNA"/>
</dbReference>
<accession>A0ACB8BLS5</accession>
<reference evidence="1" key="1">
    <citation type="journal article" date="2021" name="New Phytol.">
        <title>Evolutionary innovations through gain and loss of genes in the ectomycorrhizal Boletales.</title>
        <authorList>
            <person name="Wu G."/>
            <person name="Miyauchi S."/>
            <person name="Morin E."/>
            <person name="Kuo A."/>
            <person name="Drula E."/>
            <person name="Varga T."/>
            <person name="Kohler A."/>
            <person name="Feng B."/>
            <person name="Cao Y."/>
            <person name="Lipzen A."/>
            <person name="Daum C."/>
            <person name="Hundley H."/>
            <person name="Pangilinan J."/>
            <person name="Johnson J."/>
            <person name="Barry K."/>
            <person name="LaButti K."/>
            <person name="Ng V."/>
            <person name="Ahrendt S."/>
            <person name="Min B."/>
            <person name="Choi I.G."/>
            <person name="Park H."/>
            <person name="Plett J.M."/>
            <person name="Magnuson J."/>
            <person name="Spatafora J.W."/>
            <person name="Nagy L.G."/>
            <person name="Henrissat B."/>
            <person name="Grigoriev I.V."/>
            <person name="Yang Z.L."/>
            <person name="Xu J."/>
            <person name="Martin F.M."/>
        </authorList>
    </citation>
    <scope>NUCLEOTIDE SEQUENCE</scope>
    <source>
        <strain evidence="1">KUC20120723A-06</strain>
    </source>
</reference>
<feature type="non-terminal residue" evidence="1">
    <location>
        <position position="186"/>
    </location>
</feature>
<proteinExistence type="predicted"/>
<name>A0ACB8BLS5_9AGAM</name>
<sequence>MQLVSAAAVPSSVLASRDGIPFSHLRCLNPLAPTAGVSTKPSIFTGLLVFISGNQPPEALIDCPRPTSHPLTVFRYPSRSLILPHQACYLFGNLAPRPGGELSISAPTASALLVISCHVFSPPLGPSKYSLFYSLTTIMEAPPPFFGYQIFAALDPLSSACNSKGAMTLPLHYRLVSSGDPSFHVL</sequence>
<comment type="caution">
    <text evidence="1">The sequence shown here is derived from an EMBL/GenBank/DDBJ whole genome shotgun (WGS) entry which is preliminary data.</text>
</comment>
<evidence type="ECO:0000313" key="2">
    <source>
        <dbReference type="Proteomes" id="UP000790709"/>
    </source>
</evidence>
<dbReference type="Proteomes" id="UP000790709">
    <property type="component" value="Unassembled WGS sequence"/>
</dbReference>
<gene>
    <name evidence="1" type="ORF">BV22DRAFT_332925</name>
</gene>